<comment type="caution">
    <text evidence="1">The sequence shown here is derived from an EMBL/GenBank/DDBJ whole genome shotgun (WGS) entry which is preliminary data.</text>
</comment>
<sequence>MMTMVMLGRLWCGGDDGSGYDIVGMVVMICDEDGGGGMMKVAAGCGDGDVGGCSGGDAAVAAAVVAIGVAVDDGSGGVIVVRGMVMVAAGMLANNLKVLPMLNAPDQTSDPRKGGDCQSR</sequence>
<reference evidence="1" key="2">
    <citation type="submission" date="2022-01" db="EMBL/GenBank/DDBJ databases">
        <authorList>
            <person name="Yamashiro T."/>
            <person name="Shiraishi A."/>
            <person name="Satake H."/>
            <person name="Nakayama K."/>
        </authorList>
    </citation>
    <scope>NUCLEOTIDE SEQUENCE</scope>
</reference>
<organism evidence="1 2">
    <name type="scientific">Tanacetum coccineum</name>
    <dbReference type="NCBI Taxonomy" id="301880"/>
    <lineage>
        <taxon>Eukaryota</taxon>
        <taxon>Viridiplantae</taxon>
        <taxon>Streptophyta</taxon>
        <taxon>Embryophyta</taxon>
        <taxon>Tracheophyta</taxon>
        <taxon>Spermatophyta</taxon>
        <taxon>Magnoliopsida</taxon>
        <taxon>eudicotyledons</taxon>
        <taxon>Gunneridae</taxon>
        <taxon>Pentapetalae</taxon>
        <taxon>asterids</taxon>
        <taxon>campanulids</taxon>
        <taxon>Asterales</taxon>
        <taxon>Asteraceae</taxon>
        <taxon>Asteroideae</taxon>
        <taxon>Anthemideae</taxon>
        <taxon>Anthemidinae</taxon>
        <taxon>Tanacetum</taxon>
    </lineage>
</organism>
<evidence type="ECO:0000313" key="2">
    <source>
        <dbReference type="Proteomes" id="UP001151760"/>
    </source>
</evidence>
<protein>
    <submittedName>
        <fullName evidence="1">Uncharacterized protein</fullName>
    </submittedName>
</protein>
<accession>A0ABQ5BTD7</accession>
<keyword evidence="2" id="KW-1185">Reference proteome</keyword>
<gene>
    <name evidence="1" type="ORF">Tco_0874840</name>
</gene>
<name>A0ABQ5BTD7_9ASTR</name>
<reference evidence="1" key="1">
    <citation type="journal article" date="2022" name="Int. J. Mol. Sci.">
        <title>Draft Genome of Tanacetum Coccineum: Genomic Comparison of Closely Related Tanacetum-Family Plants.</title>
        <authorList>
            <person name="Yamashiro T."/>
            <person name="Shiraishi A."/>
            <person name="Nakayama K."/>
            <person name="Satake H."/>
        </authorList>
    </citation>
    <scope>NUCLEOTIDE SEQUENCE</scope>
</reference>
<dbReference type="EMBL" id="BQNB010013451">
    <property type="protein sequence ID" value="GJT16134.1"/>
    <property type="molecule type" value="Genomic_DNA"/>
</dbReference>
<dbReference type="Proteomes" id="UP001151760">
    <property type="component" value="Unassembled WGS sequence"/>
</dbReference>
<proteinExistence type="predicted"/>
<evidence type="ECO:0000313" key="1">
    <source>
        <dbReference type="EMBL" id="GJT16134.1"/>
    </source>
</evidence>